<organism evidence="1 2">
    <name type="scientific">Halosegnis rubeus</name>
    <dbReference type="NCBI Taxonomy" id="2212850"/>
    <lineage>
        <taxon>Archaea</taxon>
        <taxon>Methanobacteriati</taxon>
        <taxon>Methanobacteriota</taxon>
        <taxon>Stenosarchaea group</taxon>
        <taxon>Halobacteria</taxon>
        <taxon>Halobacteriales</taxon>
        <taxon>Natronomonadaceae</taxon>
        <taxon>Halosegnis</taxon>
    </lineage>
</organism>
<reference evidence="1 2" key="1">
    <citation type="submission" date="2019-10" db="EMBL/GenBank/DDBJ databases">
        <title>Unraveling microbial dark matter from salterns through culturing: the case of the genus Halosegnis.</title>
        <authorList>
            <person name="Duran-Viseras A."/>
            <person name="Andrei A.-S."/>
            <person name="Vera-Gargallo B."/>
            <person name="Ghai R."/>
            <person name="Sanchez-Porro C."/>
            <person name="Ventosa A."/>
        </authorList>
    </citation>
    <scope>NUCLEOTIDE SEQUENCE [LARGE SCALE GENOMIC DNA]</scope>
    <source>
        <strain evidence="1 2">F18-79</strain>
    </source>
</reference>
<dbReference type="RefSeq" id="WP_152133532.1">
    <property type="nucleotide sequence ID" value="NZ_QKKZ01000001.1"/>
</dbReference>
<evidence type="ECO:0000313" key="2">
    <source>
        <dbReference type="Proteomes" id="UP000326865"/>
    </source>
</evidence>
<gene>
    <name evidence="1" type="ORF">DM867_00200</name>
</gene>
<accession>A0A5N5UAP0</accession>
<comment type="caution">
    <text evidence="1">The sequence shown here is derived from an EMBL/GenBank/DDBJ whole genome shotgun (WGS) entry which is preliminary data.</text>
</comment>
<dbReference type="AlphaFoldDB" id="A0A5N5UAP0"/>
<sequence length="180" mass="20524">MTLSQQLLEEREVAYEAEEDQYAEEVERLETLPLAFEEGSWTWDDLEWIVRWKMTGSPFVGKVLDDFNSNDEAFVTSQIEKAIAASSPGEKLTHLTEITGVAERMGSAFLLFMNPDRFTVLDWKAWGVLHENGYLPDEMPDNPTVEDYLLYLGACWAIANEYDVSLRTLDMALWALGGDE</sequence>
<keyword evidence="2" id="KW-1185">Reference proteome</keyword>
<dbReference type="Proteomes" id="UP000326865">
    <property type="component" value="Unassembled WGS sequence"/>
</dbReference>
<proteinExistence type="predicted"/>
<protein>
    <submittedName>
        <fullName evidence="1">Uncharacterized protein</fullName>
    </submittedName>
</protein>
<dbReference type="EMBL" id="QKKZ01000001">
    <property type="protein sequence ID" value="KAB7515608.1"/>
    <property type="molecule type" value="Genomic_DNA"/>
</dbReference>
<name>A0A5N5UAP0_9EURY</name>
<evidence type="ECO:0000313" key="1">
    <source>
        <dbReference type="EMBL" id="KAB7515608.1"/>
    </source>
</evidence>